<dbReference type="RefSeq" id="WP_107036001.1">
    <property type="nucleotide sequence ID" value="NZ_CAONGC010000026.1"/>
</dbReference>
<dbReference type="PANTHER" id="PTHR14948:SF44">
    <property type="entry name" value="PROLINE-RICH TRANSMEMBRANE PROTEIN 1-LIKE"/>
    <property type="match status" value="1"/>
</dbReference>
<name>A0A2V1ISI5_9BACT</name>
<evidence type="ECO:0000256" key="5">
    <source>
        <dbReference type="SAM" id="Phobius"/>
    </source>
</evidence>
<dbReference type="AlphaFoldDB" id="A0A2V1ISI5"/>
<evidence type="ECO:0000256" key="1">
    <source>
        <dbReference type="ARBA" id="ARBA00004370"/>
    </source>
</evidence>
<sequence length="168" mass="18410">MDNVQYWAIATTGERLGPMTLERLVSLRPRPETPIWRQGLADWTAAGEVEELREFFAPPAPLCPAPPAAASSYTAPAPQRMPYNYQSADNQQPPMPPTYLAWSIVAMLVCCVVTGIVALIYSTKVSSRYYAGDYEGARKASENTAIWLAVTIVCGLIAIPFQVVLSML</sequence>
<dbReference type="InterPro" id="IPR025640">
    <property type="entry name" value="GYF_2"/>
</dbReference>
<dbReference type="EMBL" id="PUBV01000011">
    <property type="protein sequence ID" value="PWB07626.1"/>
    <property type="molecule type" value="Genomic_DNA"/>
</dbReference>
<dbReference type="Proteomes" id="UP000244925">
    <property type="component" value="Unassembled WGS sequence"/>
</dbReference>
<dbReference type="Pfam" id="PF04505">
    <property type="entry name" value="CD225"/>
    <property type="match status" value="1"/>
</dbReference>
<evidence type="ECO:0000256" key="2">
    <source>
        <dbReference type="ARBA" id="ARBA00022692"/>
    </source>
</evidence>
<keyword evidence="8" id="KW-1185">Reference proteome</keyword>
<organism evidence="7 8">
    <name type="scientific">Paramuribaculum intestinale</name>
    <dbReference type="NCBI Taxonomy" id="2094151"/>
    <lineage>
        <taxon>Bacteria</taxon>
        <taxon>Pseudomonadati</taxon>
        <taxon>Bacteroidota</taxon>
        <taxon>Bacteroidia</taxon>
        <taxon>Bacteroidales</taxon>
        <taxon>Muribaculaceae</taxon>
        <taxon>Paramuribaculum</taxon>
    </lineage>
</organism>
<proteinExistence type="predicted"/>
<feature type="domain" description="GYF" evidence="6">
    <location>
        <begin position="7"/>
        <end position="52"/>
    </location>
</feature>
<keyword evidence="3 5" id="KW-1133">Transmembrane helix</keyword>
<comment type="caution">
    <text evidence="7">The sequence shown here is derived from an EMBL/GenBank/DDBJ whole genome shotgun (WGS) entry which is preliminary data.</text>
</comment>
<evidence type="ECO:0000313" key="8">
    <source>
        <dbReference type="Proteomes" id="UP000244925"/>
    </source>
</evidence>
<gene>
    <name evidence="7" type="ORF">C5O25_06865</name>
</gene>
<dbReference type="PANTHER" id="PTHR14948">
    <property type="entry name" value="NG5"/>
    <property type="match status" value="1"/>
</dbReference>
<feature type="transmembrane region" description="Helical" evidence="5">
    <location>
        <begin position="144"/>
        <end position="165"/>
    </location>
</feature>
<comment type="subcellular location">
    <subcellularLocation>
        <location evidence="1">Membrane</location>
    </subcellularLocation>
</comment>
<evidence type="ECO:0000256" key="4">
    <source>
        <dbReference type="ARBA" id="ARBA00023136"/>
    </source>
</evidence>
<dbReference type="GeneID" id="93425777"/>
<evidence type="ECO:0000313" key="7">
    <source>
        <dbReference type="EMBL" id="PWB07626.1"/>
    </source>
</evidence>
<evidence type="ECO:0000256" key="3">
    <source>
        <dbReference type="ARBA" id="ARBA00022989"/>
    </source>
</evidence>
<evidence type="ECO:0000259" key="6">
    <source>
        <dbReference type="Pfam" id="PF14237"/>
    </source>
</evidence>
<feature type="transmembrane region" description="Helical" evidence="5">
    <location>
        <begin position="99"/>
        <end position="123"/>
    </location>
</feature>
<reference evidence="8" key="1">
    <citation type="submission" date="2018-02" db="EMBL/GenBank/DDBJ databases">
        <authorList>
            <person name="Clavel T."/>
            <person name="Strowig T."/>
        </authorList>
    </citation>
    <scope>NUCLEOTIDE SEQUENCE [LARGE SCALE GENOMIC DNA]</scope>
    <source>
        <strain evidence="8">DSM 100764</strain>
    </source>
</reference>
<dbReference type="InterPro" id="IPR007593">
    <property type="entry name" value="CD225/Dispanin_fam"/>
</dbReference>
<dbReference type="Pfam" id="PF14237">
    <property type="entry name" value="GYF_2"/>
    <property type="match status" value="1"/>
</dbReference>
<dbReference type="InterPro" id="IPR051423">
    <property type="entry name" value="CD225/Dispanin"/>
</dbReference>
<accession>A0A2V1ISI5</accession>
<dbReference type="GO" id="GO:0016020">
    <property type="term" value="C:membrane"/>
    <property type="evidence" value="ECO:0007669"/>
    <property type="project" value="UniProtKB-SubCell"/>
</dbReference>
<keyword evidence="2 5" id="KW-0812">Transmembrane</keyword>
<keyword evidence="4 5" id="KW-0472">Membrane</keyword>
<protein>
    <recommendedName>
        <fullName evidence="6">GYF domain-containing protein</fullName>
    </recommendedName>
</protein>